<proteinExistence type="predicted"/>
<evidence type="ECO:0000259" key="1">
    <source>
        <dbReference type="Pfam" id="PF13468"/>
    </source>
</evidence>
<dbReference type="InterPro" id="IPR025870">
    <property type="entry name" value="Glyoxalase-like_dom"/>
</dbReference>
<comment type="caution">
    <text evidence="2">The sequence shown here is derived from an EMBL/GenBank/DDBJ whole genome shotgun (WGS) entry which is preliminary data.</text>
</comment>
<evidence type="ECO:0000313" key="2">
    <source>
        <dbReference type="EMBL" id="MBM7798404.1"/>
    </source>
</evidence>
<dbReference type="Proteomes" id="UP000704762">
    <property type="component" value="Unassembled WGS sequence"/>
</dbReference>
<keyword evidence="3" id="KW-1185">Reference proteome</keyword>
<dbReference type="EMBL" id="JAFBCF010000001">
    <property type="protein sequence ID" value="MBM7798404.1"/>
    <property type="molecule type" value="Genomic_DNA"/>
</dbReference>
<dbReference type="Pfam" id="PF13468">
    <property type="entry name" value="Glyoxalase_3"/>
    <property type="match status" value="1"/>
</dbReference>
<organism evidence="2 3">
    <name type="scientific">Microlunatus panaciterrae</name>
    <dbReference type="NCBI Taxonomy" id="400768"/>
    <lineage>
        <taxon>Bacteria</taxon>
        <taxon>Bacillati</taxon>
        <taxon>Actinomycetota</taxon>
        <taxon>Actinomycetes</taxon>
        <taxon>Propionibacteriales</taxon>
        <taxon>Propionibacteriaceae</taxon>
        <taxon>Microlunatus</taxon>
    </lineage>
</organism>
<sequence>MHLDHLSFAAGPEGLNGTAERLGDALGAPFHDGGFHPRFGTRNRILPLADGQYLEVVEVLDHPAADKAPFGQAVRARSLQGGGWLGWVVAVDDLGPVEERLGRSAVDGMRHLPDGGLLQWRQVGVKGLQSDPQLPFFIQWLSGPEAHPSNGGGDIALVKLEIAGEHQRVDEWLGGLSDVVLKDTGIDWVDSNAQPGIVAAHFDTPRGRVRI</sequence>
<protein>
    <recommendedName>
        <fullName evidence="1">Glyoxalase-like domain-containing protein</fullName>
    </recommendedName>
</protein>
<accession>A0ABS2RHB9</accession>
<evidence type="ECO:0000313" key="3">
    <source>
        <dbReference type="Proteomes" id="UP000704762"/>
    </source>
</evidence>
<reference evidence="2 3" key="1">
    <citation type="submission" date="2021-01" db="EMBL/GenBank/DDBJ databases">
        <title>Sequencing the genomes of 1000 actinobacteria strains.</title>
        <authorList>
            <person name="Klenk H.-P."/>
        </authorList>
    </citation>
    <scope>NUCLEOTIDE SEQUENCE [LARGE SCALE GENOMIC DNA]</scope>
    <source>
        <strain evidence="2 3">DSM 18662</strain>
    </source>
</reference>
<dbReference type="RefSeq" id="WP_204916948.1">
    <property type="nucleotide sequence ID" value="NZ_BAAAQP010000008.1"/>
</dbReference>
<gene>
    <name evidence="2" type="ORF">JOE57_001325</name>
</gene>
<dbReference type="Gene3D" id="3.10.180.10">
    <property type="entry name" value="2,3-Dihydroxybiphenyl 1,2-Dioxygenase, domain 1"/>
    <property type="match status" value="1"/>
</dbReference>
<dbReference type="InterPro" id="IPR029068">
    <property type="entry name" value="Glyas_Bleomycin-R_OHBP_Dase"/>
</dbReference>
<feature type="domain" description="Glyoxalase-like" evidence="1">
    <location>
        <begin position="3"/>
        <end position="173"/>
    </location>
</feature>
<name>A0ABS2RHB9_9ACTN</name>